<keyword evidence="6" id="KW-0723">Serine/threonine-protein kinase</keyword>
<name>A0A9X6NHM8_HYPEX</name>
<dbReference type="PROSITE" id="PS00107">
    <property type="entry name" value="PROTEIN_KINASE_ATP"/>
    <property type="match status" value="1"/>
</dbReference>
<dbReference type="SMART" id="SM00220">
    <property type="entry name" value="S_TKc"/>
    <property type="match status" value="1"/>
</dbReference>
<dbReference type="InterPro" id="IPR008271">
    <property type="entry name" value="Ser/Thr_kinase_AS"/>
</dbReference>
<evidence type="ECO:0000256" key="3">
    <source>
        <dbReference type="ARBA" id="ARBA00022777"/>
    </source>
</evidence>
<feature type="binding site" evidence="5">
    <location>
        <position position="55"/>
    </location>
    <ligand>
        <name>ATP</name>
        <dbReference type="ChEBI" id="CHEBI:30616"/>
    </ligand>
</feature>
<dbReference type="InterPro" id="IPR011009">
    <property type="entry name" value="Kinase-like_dom_sf"/>
</dbReference>
<dbReference type="PANTHER" id="PTHR44329">
    <property type="entry name" value="SERINE/THREONINE-PROTEIN KINASE TNNI3K-RELATED"/>
    <property type="match status" value="1"/>
</dbReference>
<comment type="caution">
    <text evidence="8">The sequence shown here is derived from an EMBL/GenBank/DDBJ whole genome shotgun (WGS) entry which is preliminary data.</text>
</comment>
<evidence type="ECO:0000256" key="2">
    <source>
        <dbReference type="ARBA" id="ARBA00022741"/>
    </source>
</evidence>
<proteinExistence type="inferred from homology"/>
<dbReference type="PROSITE" id="PS50011">
    <property type="entry name" value="PROTEIN_KINASE_DOM"/>
    <property type="match status" value="1"/>
</dbReference>
<feature type="domain" description="Protein kinase" evidence="7">
    <location>
        <begin position="17"/>
        <end position="320"/>
    </location>
</feature>
<dbReference type="Proteomes" id="UP000192578">
    <property type="component" value="Unassembled WGS sequence"/>
</dbReference>
<dbReference type="EMBL" id="MTYJ01000384">
    <property type="protein sequence ID" value="OWA54237.1"/>
    <property type="molecule type" value="Genomic_DNA"/>
</dbReference>
<evidence type="ECO:0000256" key="4">
    <source>
        <dbReference type="ARBA" id="ARBA00022840"/>
    </source>
</evidence>
<dbReference type="OrthoDB" id="5952683at2759"/>
<keyword evidence="2 5" id="KW-0547">Nucleotide-binding</keyword>
<evidence type="ECO:0000313" key="8">
    <source>
        <dbReference type="EMBL" id="OWA54237.1"/>
    </source>
</evidence>
<dbReference type="GO" id="GO:0004674">
    <property type="term" value="F:protein serine/threonine kinase activity"/>
    <property type="evidence" value="ECO:0007669"/>
    <property type="project" value="UniProtKB-KW"/>
</dbReference>
<dbReference type="GO" id="GO:0005524">
    <property type="term" value="F:ATP binding"/>
    <property type="evidence" value="ECO:0007669"/>
    <property type="project" value="UniProtKB-UniRule"/>
</dbReference>
<keyword evidence="3 8" id="KW-0418">Kinase</keyword>
<dbReference type="SUPFAM" id="SSF56112">
    <property type="entry name" value="Protein kinase-like (PK-like)"/>
    <property type="match status" value="1"/>
</dbReference>
<keyword evidence="4 5" id="KW-0067">ATP-binding</keyword>
<dbReference type="AlphaFoldDB" id="A0A9X6NHM8"/>
<evidence type="ECO:0000313" key="9">
    <source>
        <dbReference type="Proteomes" id="UP000192578"/>
    </source>
</evidence>
<evidence type="ECO:0000256" key="5">
    <source>
        <dbReference type="PROSITE-ProRule" id="PRU10141"/>
    </source>
</evidence>
<comment type="similarity">
    <text evidence="6">Belongs to the protein kinase superfamily.</text>
</comment>
<protein>
    <submittedName>
        <fullName evidence="8">Serine/threonine-protein kinase drkD</fullName>
    </submittedName>
</protein>
<sequence length="391" mass="43840">MAELILQDQEGRCATCEFDGHILGCGSFGFIRKLSSSHGPIDPSHDAFNGKTVLKTLSHQFNEEHFVHLQRLTTLSHPNLVRCLMVGYPVNPSLLVPKLIHIILEYCEGGNLHQLAIKEPHKMTEKYILHLAEQIAKGIRYLHTRDPIIVYGDLKGENILFQDTAFMQVKIADLDSFGMFKGSQTLHGFMKNPSGSPTHMSPEMLMICDKLNSLSNMDERVGRRTDMYSFACLILELINKGEVPYTDKNKLSIAQNELSSLLAIRNVINKGGSPDVSILFSAPNTMRYSRELQALLNQCLHCNPAERPDCHDLLACVSYLRTDPKRSYSDAETQTESFKPEYSHCDAETQTITVSTEQQAIAAKNSKEKESAAAENLRMQRDTVRKALLGT</sequence>
<organism evidence="8 9">
    <name type="scientific">Hypsibius exemplaris</name>
    <name type="common">Freshwater tardigrade</name>
    <dbReference type="NCBI Taxonomy" id="2072580"/>
    <lineage>
        <taxon>Eukaryota</taxon>
        <taxon>Metazoa</taxon>
        <taxon>Ecdysozoa</taxon>
        <taxon>Tardigrada</taxon>
        <taxon>Eutardigrada</taxon>
        <taxon>Parachela</taxon>
        <taxon>Hypsibioidea</taxon>
        <taxon>Hypsibiidae</taxon>
        <taxon>Hypsibius</taxon>
    </lineage>
</organism>
<evidence type="ECO:0000256" key="1">
    <source>
        <dbReference type="ARBA" id="ARBA00022679"/>
    </source>
</evidence>
<dbReference type="PROSITE" id="PS00108">
    <property type="entry name" value="PROTEIN_KINASE_ST"/>
    <property type="match status" value="1"/>
</dbReference>
<dbReference type="InterPro" id="IPR017441">
    <property type="entry name" value="Protein_kinase_ATP_BS"/>
</dbReference>
<evidence type="ECO:0000256" key="6">
    <source>
        <dbReference type="RuleBase" id="RU000304"/>
    </source>
</evidence>
<dbReference type="PANTHER" id="PTHR44329:SF288">
    <property type="entry name" value="MITOGEN-ACTIVATED PROTEIN KINASE KINASE KINASE 20"/>
    <property type="match status" value="1"/>
</dbReference>
<evidence type="ECO:0000259" key="7">
    <source>
        <dbReference type="PROSITE" id="PS50011"/>
    </source>
</evidence>
<dbReference type="InterPro" id="IPR051681">
    <property type="entry name" value="Ser/Thr_Kinases-Pseudokinases"/>
</dbReference>
<accession>A0A9X6NHM8</accession>
<keyword evidence="1" id="KW-0808">Transferase</keyword>
<keyword evidence="9" id="KW-1185">Reference proteome</keyword>
<reference evidence="9" key="1">
    <citation type="submission" date="2017-01" db="EMBL/GenBank/DDBJ databases">
        <title>Comparative genomics of anhydrobiosis in the tardigrade Hypsibius dujardini.</title>
        <authorList>
            <person name="Yoshida Y."/>
            <person name="Koutsovoulos G."/>
            <person name="Laetsch D."/>
            <person name="Stevens L."/>
            <person name="Kumar S."/>
            <person name="Horikawa D."/>
            <person name="Ishino K."/>
            <person name="Komine S."/>
            <person name="Tomita M."/>
            <person name="Blaxter M."/>
            <person name="Arakawa K."/>
        </authorList>
    </citation>
    <scope>NUCLEOTIDE SEQUENCE [LARGE SCALE GENOMIC DNA]</scope>
    <source>
        <strain evidence="9">Z151</strain>
    </source>
</reference>
<dbReference type="Gene3D" id="1.10.510.10">
    <property type="entry name" value="Transferase(Phosphotransferase) domain 1"/>
    <property type="match status" value="1"/>
</dbReference>
<dbReference type="Pfam" id="PF00069">
    <property type="entry name" value="Pkinase"/>
    <property type="match status" value="1"/>
</dbReference>
<dbReference type="InterPro" id="IPR000719">
    <property type="entry name" value="Prot_kinase_dom"/>
</dbReference>
<gene>
    <name evidence="8" type="ORF">BV898_18648</name>
</gene>